<reference evidence="9 10" key="1">
    <citation type="submission" date="2016-11" db="EMBL/GenBank/DDBJ databases">
        <authorList>
            <person name="Manzoor S."/>
        </authorList>
    </citation>
    <scope>NUCLEOTIDE SEQUENCE [LARGE SCALE GENOMIC DNA]</scope>
    <source>
        <strain evidence="9">Clostridium ultunense strain Esp</strain>
    </source>
</reference>
<dbReference type="Gene3D" id="3.30.70.80">
    <property type="entry name" value="Peptidase S8 propeptide/proteinase inhibitor I9"/>
    <property type="match status" value="1"/>
</dbReference>
<dbReference type="CDD" id="cd07487">
    <property type="entry name" value="Peptidases_S8_1"/>
    <property type="match status" value="1"/>
</dbReference>
<dbReference type="HOGENOM" id="CLU_011263_15_5_9"/>
<name>M1ZFL7_9FIRM</name>
<dbReference type="PROSITE" id="PS00136">
    <property type="entry name" value="SUBTILASE_ASP"/>
    <property type="match status" value="1"/>
</dbReference>
<sequence>MREMNTSKICPILSAKIMSQSKEELPVIVQLKEKNNRLQSGIMDLSAKVKGPLPIINGVACNLSTDIIYRLAANPDIEYISFDSKVFTQLDIAVPTIGGYIPHERGFKGKGITVAVIDTGVAPHQDLITPTSRIVGFKDLVNNKSVPYDDNGHGTHVAGIIAGNGYSSRGKYIGVAPESNILAIKALDSEGAGNSSNIIAAISYAIETKEQYNTKVLNLSFGSPANSNCTKDPLCKAVAEANKAGLIVVAAAGNSGPNEKTILSPGISPNVITVGAVDDKRTIDPRDDVIASFSSRGPTNEGLSKPDIVAPGVNISSLSNTTLDGYKTLSGTSMATPLVSGAVALLLNKYNDLKPREIKEKLVKSCIDLKDSKEKQGAGMLNLNLLFYEDGNTSTDNITPKPTGFHGEFLENIIMILIILFLFDSRI</sequence>
<accession>M1ZFL7</accession>
<dbReference type="InterPro" id="IPR022398">
    <property type="entry name" value="Peptidase_S8_His-AS"/>
</dbReference>
<dbReference type="Proteomes" id="UP000245423">
    <property type="component" value="Chromosome 1"/>
</dbReference>
<keyword evidence="2 6" id="KW-0645">Protease</keyword>
<dbReference type="PROSITE" id="PS00138">
    <property type="entry name" value="SUBTILASE_SER"/>
    <property type="match status" value="1"/>
</dbReference>
<protein>
    <submittedName>
        <fullName evidence="9">Peptidase S8 and S53 subtilisin kexin sedolisin</fullName>
    </submittedName>
</protein>
<dbReference type="InterPro" id="IPR000209">
    <property type="entry name" value="Peptidase_S8/S53_dom"/>
</dbReference>
<dbReference type="InterPro" id="IPR015500">
    <property type="entry name" value="Peptidase_S8_subtilisin-rel"/>
</dbReference>
<feature type="active site" description="Charge relay system" evidence="5 6">
    <location>
        <position position="153"/>
    </location>
</feature>
<feature type="domain" description="Peptidase S8/S53" evidence="8">
    <location>
        <begin position="109"/>
        <end position="378"/>
    </location>
</feature>
<dbReference type="InterPro" id="IPR023827">
    <property type="entry name" value="Peptidase_S8_Asp-AS"/>
</dbReference>
<dbReference type="InterPro" id="IPR037045">
    <property type="entry name" value="S8pro/Inhibitor_I9_sf"/>
</dbReference>
<evidence type="ECO:0000313" key="10">
    <source>
        <dbReference type="Proteomes" id="UP000245423"/>
    </source>
</evidence>
<organism evidence="9 10">
    <name type="scientific">[Clostridium] ultunense Esp</name>
    <dbReference type="NCBI Taxonomy" id="1288971"/>
    <lineage>
        <taxon>Bacteria</taxon>
        <taxon>Bacillati</taxon>
        <taxon>Bacillota</taxon>
        <taxon>Tissierellia</taxon>
        <taxon>Tissierellales</taxon>
        <taxon>Tepidimicrobiaceae</taxon>
        <taxon>Schnuerera</taxon>
    </lineage>
</organism>
<keyword evidence="10" id="KW-1185">Reference proteome</keyword>
<dbReference type="PROSITE" id="PS00137">
    <property type="entry name" value="SUBTILASE_HIS"/>
    <property type="match status" value="1"/>
</dbReference>
<dbReference type="PANTHER" id="PTHR43806:SF11">
    <property type="entry name" value="CEREVISIN-RELATED"/>
    <property type="match status" value="1"/>
</dbReference>
<dbReference type="Gene3D" id="3.40.50.200">
    <property type="entry name" value="Peptidase S8/S53 domain"/>
    <property type="match status" value="1"/>
</dbReference>
<evidence type="ECO:0000256" key="2">
    <source>
        <dbReference type="ARBA" id="ARBA00022670"/>
    </source>
</evidence>
<dbReference type="SUPFAM" id="SSF52743">
    <property type="entry name" value="Subtilisin-like"/>
    <property type="match status" value="1"/>
</dbReference>
<evidence type="ECO:0000259" key="8">
    <source>
        <dbReference type="Pfam" id="PF00082"/>
    </source>
</evidence>
<gene>
    <name evidence="9" type="ORF">CUESP1_2727</name>
</gene>
<dbReference type="GO" id="GO:0004252">
    <property type="term" value="F:serine-type endopeptidase activity"/>
    <property type="evidence" value="ECO:0007669"/>
    <property type="project" value="UniProtKB-UniRule"/>
</dbReference>
<dbReference type="InterPro" id="IPR023828">
    <property type="entry name" value="Peptidase_S8_Ser-AS"/>
</dbReference>
<keyword evidence="3 6" id="KW-0378">Hydrolase</keyword>
<dbReference type="Pfam" id="PF00082">
    <property type="entry name" value="Peptidase_S8"/>
    <property type="match status" value="1"/>
</dbReference>
<evidence type="ECO:0000256" key="4">
    <source>
        <dbReference type="ARBA" id="ARBA00022825"/>
    </source>
</evidence>
<dbReference type="PANTHER" id="PTHR43806">
    <property type="entry name" value="PEPTIDASE S8"/>
    <property type="match status" value="1"/>
</dbReference>
<proteinExistence type="inferred from homology"/>
<dbReference type="InterPro" id="IPR050131">
    <property type="entry name" value="Peptidase_S8_subtilisin-like"/>
</dbReference>
<feature type="active site" description="Charge relay system" evidence="5 6">
    <location>
        <position position="118"/>
    </location>
</feature>
<evidence type="ECO:0000256" key="1">
    <source>
        <dbReference type="ARBA" id="ARBA00011073"/>
    </source>
</evidence>
<evidence type="ECO:0000256" key="3">
    <source>
        <dbReference type="ARBA" id="ARBA00022801"/>
    </source>
</evidence>
<evidence type="ECO:0000256" key="5">
    <source>
        <dbReference type="PIRSR" id="PIRSR615500-1"/>
    </source>
</evidence>
<evidence type="ECO:0000256" key="7">
    <source>
        <dbReference type="RuleBase" id="RU003355"/>
    </source>
</evidence>
<dbReference type="PROSITE" id="PS51892">
    <property type="entry name" value="SUBTILASE"/>
    <property type="match status" value="1"/>
</dbReference>
<dbReference type="InterPro" id="IPR036852">
    <property type="entry name" value="Peptidase_S8/S53_dom_sf"/>
</dbReference>
<keyword evidence="4 6" id="KW-0720">Serine protease</keyword>
<feature type="active site" description="Charge relay system" evidence="5 6">
    <location>
        <position position="333"/>
    </location>
</feature>
<dbReference type="PRINTS" id="PR00723">
    <property type="entry name" value="SUBTILISIN"/>
</dbReference>
<evidence type="ECO:0000256" key="6">
    <source>
        <dbReference type="PROSITE-ProRule" id="PRU01240"/>
    </source>
</evidence>
<dbReference type="AlphaFoldDB" id="M1ZFL7"/>
<dbReference type="RefSeq" id="WP_005587187.1">
    <property type="nucleotide sequence ID" value="NZ_LT669839.1"/>
</dbReference>
<dbReference type="GO" id="GO:0006508">
    <property type="term" value="P:proteolysis"/>
    <property type="evidence" value="ECO:0007669"/>
    <property type="project" value="UniProtKB-KW"/>
</dbReference>
<comment type="similarity">
    <text evidence="1 6 7">Belongs to the peptidase S8 family.</text>
</comment>
<evidence type="ECO:0000313" key="9">
    <source>
        <dbReference type="EMBL" id="SHD78063.1"/>
    </source>
</evidence>
<dbReference type="EMBL" id="LT669839">
    <property type="protein sequence ID" value="SHD78063.1"/>
    <property type="molecule type" value="Genomic_DNA"/>
</dbReference>